<feature type="transmembrane region" description="Helical" evidence="1">
    <location>
        <begin position="206"/>
        <end position="227"/>
    </location>
</feature>
<organism evidence="2 3">
    <name type="scientific">Collinsella ihumii</name>
    <dbReference type="NCBI Taxonomy" id="1720204"/>
    <lineage>
        <taxon>Bacteria</taxon>
        <taxon>Bacillati</taxon>
        <taxon>Actinomycetota</taxon>
        <taxon>Coriobacteriia</taxon>
        <taxon>Coriobacteriales</taxon>
        <taxon>Coriobacteriaceae</taxon>
        <taxon>Collinsella</taxon>
    </lineage>
</organism>
<keyword evidence="1" id="KW-0812">Transmembrane</keyword>
<dbReference type="AlphaFoldDB" id="A0A921IQ58"/>
<gene>
    <name evidence="2" type="ORF">K8U80_04710</name>
</gene>
<protein>
    <submittedName>
        <fullName evidence="2">Uncharacterized protein</fullName>
    </submittedName>
</protein>
<feature type="transmembrane region" description="Helical" evidence="1">
    <location>
        <begin position="140"/>
        <end position="161"/>
    </location>
</feature>
<keyword evidence="1" id="KW-0472">Membrane</keyword>
<feature type="transmembrane region" description="Helical" evidence="1">
    <location>
        <begin position="42"/>
        <end position="62"/>
    </location>
</feature>
<feature type="transmembrane region" description="Helical" evidence="1">
    <location>
        <begin position="247"/>
        <end position="270"/>
    </location>
</feature>
<evidence type="ECO:0000256" key="1">
    <source>
        <dbReference type="SAM" id="Phobius"/>
    </source>
</evidence>
<feature type="transmembrane region" description="Helical" evidence="1">
    <location>
        <begin position="173"/>
        <end position="194"/>
    </location>
</feature>
<feature type="transmembrane region" description="Helical" evidence="1">
    <location>
        <begin position="424"/>
        <end position="450"/>
    </location>
</feature>
<feature type="transmembrane region" description="Helical" evidence="1">
    <location>
        <begin position="511"/>
        <end position="531"/>
    </location>
</feature>
<feature type="transmembrane region" description="Helical" evidence="1">
    <location>
        <begin position="340"/>
        <end position="361"/>
    </location>
</feature>
<evidence type="ECO:0000313" key="2">
    <source>
        <dbReference type="EMBL" id="HJG30679.1"/>
    </source>
</evidence>
<comment type="caution">
    <text evidence="2">The sequence shown here is derived from an EMBL/GenBank/DDBJ whole genome shotgun (WGS) entry which is preliminary data.</text>
</comment>
<reference evidence="2" key="1">
    <citation type="journal article" date="2021" name="PeerJ">
        <title>Extensive microbial diversity within the chicken gut microbiome revealed by metagenomics and culture.</title>
        <authorList>
            <person name="Gilroy R."/>
            <person name="Ravi A."/>
            <person name="Getino M."/>
            <person name="Pursley I."/>
            <person name="Horton D.L."/>
            <person name="Alikhan N.F."/>
            <person name="Baker D."/>
            <person name="Gharbi K."/>
            <person name="Hall N."/>
            <person name="Watson M."/>
            <person name="Adriaenssens E.M."/>
            <person name="Foster-Nyarko E."/>
            <person name="Jarju S."/>
            <person name="Secka A."/>
            <person name="Antonio M."/>
            <person name="Oren A."/>
            <person name="Chaudhuri R.R."/>
            <person name="La Ragione R."/>
            <person name="Hildebrand F."/>
            <person name="Pallen M.J."/>
        </authorList>
    </citation>
    <scope>NUCLEOTIDE SEQUENCE</scope>
    <source>
        <strain evidence="2">ChiGjej2B2-7701</strain>
    </source>
</reference>
<proteinExistence type="predicted"/>
<accession>A0A921IQ58</accession>
<dbReference type="Proteomes" id="UP000746751">
    <property type="component" value="Unassembled WGS sequence"/>
</dbReference>
<evidence type="ECO:0000313" key="3">
    <source>
        <dbReference type="Proteomes" id="UP000746751"/>
    </source>
</evidence>
<dbReference type="EMBL" id="DYVF01000032">
    <property type="protein sequence ID" value="HJG30679.1"/>
    <property type="molecule type" value="Genomic_DNA"/>
</dbReference>
<reference evidence="2" key="2">
    <citation type="submission" date="2021-09" db="EMBL/GenBank/DDBJ databases">
        <authorList>
            <person name="Gilroy R."/>
        </authorList>
    </citation>
    <scope>NUCLEOTIDE SEQUENCE</scope>
    <source>
        <strain evidence="2">ChiGjej2B2-7701</strain>
    </source>
</reference>
<keyword evidence="1" id="KW-1133">Transmembrane helix</keyword>
<sequence>MLHDLASLLWLQARHLRSELNFYLWAAGADLDDARDLTDRIYLLYLALIVGGNVVACWMWLLGMVEGGAGDFAAYAAAFPSGLSQLAALVLAAPVACGVLWSARSAWRSPWAPSAPDIIWLAQTGIGTGPWALTELLPRAIVAGVVGGVPGYLFAAFFQVACGAARSEIPSCLAFAVTVALAISAARAMSWAIGMVRMRAGSRGRLPLSVVTIAAGACALGAAALGMPSLARAADTILLHAPGSPSAPIIACAIIALAAIGLAVALAALLPRAALTREAGVDVDLYAVRRMAVYNPSLYRDLVRRSRQARRTPIGRMPAGAGNRAILARAFIATLRRYDAWLRIIGVGAVLSPSGVALLGGSLAPTAAALGLMGGEAGGRVLGAAMWIMFALRSAELPRAVSRVFLDDERNRFMRDHLPVSSPVLLALDAAPAFILCALASCIVAAFGGYAGMPTGPSLVCMLALDIIFALCGALDAADARPRRLHLSCEAAIAVCGIALAVLSACVPAGMLPLAFMGCAAVTALVVSRLIGQA</sequence>
<feature type="transmembrane region" description="Helical" evidence="1">
    <location>
        <begin position="456"/>
        <end position="475"/>
    </location>
</feature>
<feature type="transmembrane region" description="Helical" evidence="1">
    <location>
        <begin position="82"/>
        <end position="101"/>
    </location>
</feature>
<name>A0A921IQ58_9ACTN</name>